<dbReference type="InterPro" id="IPR014044">
    <property type="entry name" value="CAP_dom"/>
</dbReference>
<dbReference type="PROSITE" id="PS01010">
    <property type="entry name" value="CRISP_2"/>
    <property type="match status" value="1"/>
</dbReference>
<dbReference type="Gene3D" id="3.40.33.10">
    <property type="entry name" value="CAP"/>
    <property type="match status" value="1"/>
</dbReference>
<dbReference type="FunFam" id="3.40.33.10:FF:000005">
    <property type="entry name" value="Cysteine-rich secretory protein 2"/>
    <property type="match status" value="1"/>
</dbReference>
<dbReference type="InterPro" id="IPR001283">
    <property type="entry name" value="CRISP-related"/>
</dbReference>
<feature type="domain" description="ShKT" evidence="5">
    <location>
        <begin position="221"/>
        <end position="254"/>
    </location>
</feature>
<keyword evidence="6" id="KW-1185">Reference proteome</keyword>
<comment type="similarity">
    <text evidence="1">Belongs to the CRISP family.</text>
</comment>
<evidence type="ECO:0000259" key="5">
    <source>
        <dbReference type="PROSITE" id="PS51670"/>
    </source>
</evidence>
<accession>A0A6P3EYN9</accession>
<feature type="chain" id="PRO_5028144943" evidence="4">
    <location>
        <begin position="37"/>
        <end position="259"/>
    </location>
</feature>
<dbReference type="Pfam" id="PF08562">
    <property type="entry name" value="Crisp"/>
    <property type="match status" value="1"/>
</dbReference>
<name>A0A6P3EYN9_OCTDE</name>
<dbReference type="RefSeq" id="XP_004628332.2">
    <property type="nucleotide sequence ID" value="XM_004628275.3"/>
</dbReference>
<dbReference type="SUPFAM" id="SSF55797">
    <property type="entry name" value="PR-1-like"/>
    <property type="match status" value="1"/>
</dbReference>
<comment type="caution">
    <text evidence="3">Lacks conserved residue(s) required for the propagation of feature annotation.</text>
</comment>
<dbReference type="AlphaFoldDB" id="A0A6P3EYN9"/>
<organism evidence="6 7">
    <name type="scientific">Octodon degus</name>
    <name type="common">Degu</name>
    <name type="synonym">Sciurus degus</name>
    <dbReference type="NCBI Taxonomy" id="10160"/>
    <lineage>
        <taxon>Eukaryota</taxon>
        <taxon>Metazoa</taxon>
        <taxon>Chordata</taxon>
        <taxon>Craniata</taxon>
        <taxon>Vertebrata</taxon>
        <taxon>Euteleostomi</taxon>
        <taxon>Mammalia</taxon>
        <taxon>Eutheria</taxon>
        <taxon>Euarchontoglires</taxon>
        <taxon>Glires</taxon>
        <taxon>Rodentia</taxon>
        <taxon>Hystricomorpha</taxon>
        <taxon>Octodontidae</taxon>
        <taxon>Octodon</taxon>
    </lineage>
</organism>
<dbReference type="PROSITE" id="PS01009">
    <property type="entry name" value="CRISP_1"/>
    <property type="match status" value="1"/>
</dbReference>
<proteinExistence type="inferred from homology"/>
<gene>
    <name evidence="7" type="primary">LOC101578326</name>
</gene>
<dbReference type="InterPro" id="IPR018244">
    <property type="entry name" value="Allrgn_V5/Tpx1_CS"/>
</dbReference>
<evidence type="ECO:0000256" key="1">
    <source>
        <dbReference type="ARBA" id="ARBA00009923"/>
    </source>
</evidence>
<feature type="signal peptide" evidence="4">
    <location>
        <begin position="1"/>
        <end position="36"/>
    </location>
</feature>
<protein>
    <submittedName>
        <fullName evidence="7">Cysteine-rich secretory protein 3-like</fullName>
    </submittedName>
</protein>
<evidence type="ECO:0000256" key="2">
    <source>
        <dbReference type="ARBA" id="ARBA00023157"/>
    </source>
</evidence>
<dbReference type="PRINTS" id="PR00837">
    <property type="entry name" value="V5TPXLIKE"/>
</dbReference>
<dbReference type="GeneID" id="101578326"/>
<evidence type="ECO:0000313" key="7">
    <source>
        <dbReference type="RefSeq" id="XP_004628332.2"/>
    </source>
</evidence>
<evidence type="ECO:0000313" key="6">
    <source>
        <dbReference type="Proteomes" id="UP000515203"/>
    </source>
</evidence>
<sequence>MKQTPPPAARTNRAMALFPVPPFLVAVLLLSLPANGNVDPSFKDLSTALPQVQEEIVNKHNELRRAVSPSASDMVKMEWNSAAADNARTWADQCQYKHSLKEERQTTVNCGENLYMSSAPSSWSAAIQHWYDESKNFQFGKGPLSPTDVVGHYTQVVWHTSFQVGCAAAYCPNQPGLKYFMVCQYCPAGNNLARIYSPYKNGDPCASCPDHCEDGLCTNGCKYEDRYSNCESLKSSLSCDHYMVKENCLASCNCEDKIH</sequence>
<dbReference type="SUPFAM" id="SSF57546">
    <property type="entry name" value="Crisp domain-like"/>
    <property type="match status" value="1"/>
</dbReference>
<dbReference type="OrthoDB" id="737510at2759"/>
<evidence type="ECO:0000256" key="4">
    <source>
        <dbReference type="SAM" id="SignalP"/>
    </source>
</evidence>
<dbReference type="PROSITE" id="PS51670">
    <property type="entry name" value="SHKT"/>
    <property type="match status" value="1"/>
</dbReference>
<dbReference type="GO" id="GO:0005576">
    <property type="term" value="C:extracellular region"/>
    <property type="evidence" value="ECO:0007669"/>
    <property type="project" value="InterPro"/>
</dbReference>
<dbReference type="Pfam" id="PF00188">
    <property type="entry name" value="CAP"/>
    <property type="match status" value="1"/>
</dbReference>
<feature type="disulfide bond" evidence="3">
    <location>
        <begin position="239"/>
        <end position="252"/>
    </location>
</feature>
<dbReference type="InterPro" id="IPR042076">
    <property type="entry name" value="Crisp-like_dom"/>
</dbReference>
<dbReference type="Proteomes" id="UP000515203">
    <property type="component" value="Unplaced"/>
</dbReference>
<dbReference type="InterPro" id="IPR003582">
    <property type="entry name" value="ShKT_dom"/>
</dbReference>
<dbReference type="PANTHER" id="PTHR10334">
    <property type="entry name" value="CYSTEINE-RICH SECRETORY PROTEIN-RELATED"/>
    <property type="match status" value="1"/>
</dbReference>
<dbReference type="SMART" id="SM00198">
    <property type="entry name" value="SCP"/>
    <property type="match status" value="1"/>
</dbReference>
<keyword evidence="2 3" id="KW-1015">Disulfide bond</keyword>
<keyword evidence="4" id="KW-0732">Signal</keyword>
<dbReference type="InterPro" id="IPR035940">
    <property type="entry name" value="CAP_sf"/>
</dbReference>
<feature type="disulfide bond" evidence="3">
    <location>
        <begin position="230"/>
        <end position="248"/>
    </location>
</feature>
<dbReference type="Gene3D" id="1.10.10.740">
    <property type="entry name" value="Crisp domain"/>
    <property type="match status" value="1"/>
</dbReference>
<reference evidence="7" key="1">
    <citation type="submission" date="2025-08" db="UniProtKB">
        <authorList>
            <consortium name="RefSeq"/>
        </authorList>
    </citation>
    <scope>IDENTIFICATION</scope>
</reference>
<dbReference type="InterPro" id="IPR013871">
    <property type="entry name" value="Cysteine_rich_secretory"/>
</dbReference>
<dbReference type="InParanoid" id="A0A6P3EYN9"/>
<dbReference type="FunFam" id="1.10.10.740:FF:000001">
    <property type="entry name" value="Cysteine-rich secretory protein 2"/>
    <property type="match status" value="1"/>
</dbReference>
<evidence type="ECO:0000256" key="3">
    <source>
        <dbReference type="PROSITE-ProRule" id="PRU01005"/>
    </source>
</evidence>